<dbReference type="OrthoDB" id="191315at2759"/>
<comment type="caution">
    <text evidence="1">The sequence shown here is derived from an EMBL/GenBank/DDBJ whole genome shotgun (WGS) entry which is preliminary data.</text>
</comment>
<dbReference type="GeneID" id="37069197"/>
<dbReference type="SUPFAM" id="SSF51569">
    <property type="entry name" value="Aldolase"/>
    <property type="match status" value="1"/>
</dbReference>
<accession>A0A317UV94</accession>
<dbReference type="GO" id="GO:0008747">
    <property type="term" value="F:N-acetylneuraminate lyase activity"/>
    <property type="evidence" value="ECO:0007669"/>
    <property type="project" value="TreeGrafter"/>
</dbReference>
<dbReference type="AlphaFoldDB" id="A0A317UV94"/>
<dbReference type="EMBL" id="MSFL01000048">
    <property type="protein sequence ID" value="PWY65973.1"/>
    <property type="molecule type" value="Genomic_DNA"/>
</dbReference>
<dbReference type="CDD" id="cd00408">
    <property type="entry name" value="DHDPS-like"/>
    <property type="match status" value="1"/>
</dbReference>
<dbReference type="VEuPathDB" id="FungiDB:BO70DRAFT_400923"/>
<dbReference type="PANTHER" id="PTHR42849:SF1">
    <property type="entry name" value="N-ACETYLNEURAMINATE LYASE"/>
    <property type="match status" value="1"/>
</dbReference>
<evidence type="ECO:0000313" key="1">
    <source>
        <dbReference type="EMBL" id="PWY65973.1"/>
    </source>
</evidence>
<dbReference type="PANTHER" id="PTHR42849">
    <property type="entry name" value="N-ACETYLNEURAMINATE LYASE"/>
    <property type="match status" value="1"/>
</dbReference>
<dbReference type="Pfam" id="PF00701">
    <property type="entry name" value="DHDPS"/>
    <property type="match status" value="1"/>
</dbReference>
<dbReference type="SMART" id="SM01130">
    <property type="entry name" value="DHDPS"/>
    <property type="match status" value="1"/>
</dbReference>
<keyword evidence="2" id="KW-1185">Reference proteome</keyword>
<dbReference type="STRING" id="1448321.A0A317UV94"/>
<dbReference type="GO" id="GO:0019262">
    <property type="term" value="P:N-acetylneuraminate catabolic process"/>
    <property type="evidence" value="ECO:0007669"/>
    <property type="project" value="TreeGrafter"/>
</dbReference>
<dbReference type="GO" id="GO:0005829">
    <property type="term" value="C:cytosol"/>
    <property type="evidence" value="ECO:0007669"/>
    <property type="project" value="TreeGrafter"/>
</dbReference>
<dbReference type="InterPro" id="IPR002220">
    <property type="entry name" value="DapA-like"/>
</dbReference>
<proteinExistence type="predicted"/>
<gene>
    <name evidence="1" type="ORF">BO70DRAFT_400923</name>
</gene>
<dbReference type="RefSeq" id="XP_025394644.1">
    <property type="nucleotide sequence ID" value="XM_025546960.1"/>
</dbReference>
<dbReference type="InterPro" id="IPR013785">
    <property type="entry name" value="Aldolase_TIM"/>
</dbReference>
<evidence type="ECO:0000313" key="2">
    <source>
        <dbReference type="Proteomes" id="UP000247233"/>
    </source>
</evidence>
<protein>
    <submittedName>
        <fullName evidence="1">Aldolase</fullName>
    </submittedName>
</protein>
<dbReference type="Gene3D" id="3.20.20.70">
    <property type="entry name" value="Aldolase class I"/>
    <property type="match status" value="1"/>
</dbReference>
<organism evidence="1 2">
    <name type="scientific">Aspergillus heteromorphus CBS 117.55</name>
    <dbReference type="NCBI Taxonomy" id="1448321"/>
    <lineage>
        <taxon>Eukaryota</taxon>
        <taxon>Fungi</taxon>
        <taxon>Dikarya</taxon>
        <taxon>Ascomycota</taxon>
        <taxon>Pezizomycotina</taxon>
        <taxon>Eurotiomycetes</taxon>
        <taxon>Eurotiomycetidae</taxon>
        <taxon>Eurotiales</taxon>
        <taxon>Aspergillaceae</taxon>
        <taxon>Aspergillus</taxon>
        <taxon>Aspergillus subgen. Circumdati</taxon>
    </lineage>
</organism>
<name>A0A317UV94_9EURO</name>
<sequence>MTVSDKLPALHGIMVALITPFTDDKTQIDAPRLKAHRNTLTELCVECAAGRVPVVSGTGSPSSDEAVDLARHAAQVGAAAVMVVPPFYDPLNVEELTELMAEIRDASQPPIPAASGLTLSPRRIAELSKVGVKYLKDTSGDVTTAEGTLNIFHGDFGSRGIAIIREITWS</sequence>
<dbReference type="Proteomes" id="UP000247233">
    <property type="component" value="Unassembled WGS sequence"/>
</dbReference>
<reference evidence="1 2" key="1">
    <citation type="submission" date="2016-12" db="EMBL/GenBank/DDBJ databases">
        <title>The genomes of Aspergillus section Nigri reveals drivers in fungal speciation.</title>
        <authorList>
            <consortium name="DOE Joint Genome Institute"/>
            <person name="Vesth T.C."/>
            <person name="Nybo J."/>
            <person name="Theobald S."/>
            <person name="Brandl J."/>
            <person name="Frisvad J.C."/>
            <person name="Nielsen K.F."/>
            <person name="Lyhne E.K."/>
            <person name="Kogle M.E."/>
            <person name="Kuo A."/>
            <person name="Riley R."/>
            <person name="Clum A."/>
            <person name="Nolan M."/>
            <person name="Lipzen A."/>
            <person name="Salamov A."/>
            <person name="Henrissat B."/>
            <person name="Wiebenga A."/>
            <person name="De Vries R.P."/>
            <person name="Grigoriev I.V."/>
            <person name="Mortensen U.H."/>
            <person name="Andersen M.R."/>
            <person name="Baker S.E."/>
        </authorList>
    </citation>
    <scope>NUCLEOTIDE SEQUENCE [LARGE SCALE GENOMIC DNA]</scope>
    <source>
        <strain evidence="1 2">CBS 117.55</strain>
    </source>
</reference>